<evidence type="ECO:0000313" key="3">
    <source>
        <dbReference type="EMBL" id="CAD8105047.1"/>
    </source>
</evidence>
<name>A0A8S1PNU8_9CILI</name>
<keyword evidence="2" id="KW-0732">Signal</keyword>
<feature type="transmembrane region" description="Helical" evidence="1">
    <location>
        <begin position="1666"/>
        <end position="1685"/>
    </location>
</feature>
<evidence type="ECO:0008006" key="5">
    <source>
        <dbReference type="Google" id="ProtNLM"/>
    </source>
</evidence>
<feature type="chain" id="PRO_5035719879" description="Transmembrane protein" evidence="2">
    <location>
        <begin position="20"/>
        <end position="1695"/>
    </location>
</feature>
<protein>
    <recommendedName>
        <fullName evidence="5">Transmembrane protein</fullName>
    </recommendedName>
</protein>
<organism evidence="3 4">
    <name type="scientific">Paramecium sonneborni</name>
    <dbReference type="NCBI Taxonomy" id="65129"/>
    <lineage>
        <taxon>Eukaryota</taxon>
        <taxon>Sar</taxon>
        <taxon>Alveolata</taxon>
        <taxon>Ciliophora</taxon>
        <taxon>Intramacronucleata</taxon>
        <taxon>Oligohymenophorea</taxon>
        <taxon>Peniculida</taxon>
        <taxon>Parameciidae</taxon>
        <taxon>Paramecium</taxon>
    </lineage>
</organism>
<evidence type="ECO:0000256" key="1">
    <source>
        <dbReference type="SAM" id="Phobius"/>
    </source>
</evidence>
<proteinExistence type="predicted"/>
<evidence type="ECO:0000256" key="2">
    <source>
        <dbReference type="SAM" id="SignalP"/>
    </source>
</evidence>
<dbReference type="EMBL" id="CAJJDN010000083">
    <property type="protein sequence ID" value="CAD8105047.1"/>
    <property type="molecule type" value="Genomic_DNA"/>
</dbReference>
<dbReference type="Proteomes" id="UP000692954">
    <property type="component" value="Unassembled WGS sequence"/>
</dbReference>
<evidence type="ECO:0000313" key="4">
    <source>
        <dbReference type="Proteomes" id="UP000692954"/>
    </source>
</evidence>
<comment type="caution">
    <text evidence="3">The sequence shown here is derived from an EMBL/GenBank/DDBJ whole genome shotgun (WGS) entry which is preliminary data.</text>
</comment>
<dbReference type="OrthoDB" id="300640at2759"/>
<reference evidence="3" key="1">
    <citation type="submission" date="2021-01" db="EMBL/GenBank/DDBJ databases">
        <authorList>
            <consortium name="Genoscope - CEA"/>
            <person name="William W."/>
        </authorList>
    </citation>
    <scope>NUCLEOTIDE SEQUENCE</scope>
</reference>
<accession>A0A8S1PNU8</accession>
<gene>
    <name evidence="3" type="ORF">PSON_ATCC_30995.1.T0830160</name>
</gene>
<feature type="signal peptide" evidence="2">
    <location>
        <begin position="1"/>
        <end position="19"/>
    </location>
</feature>
<keyword evidence="4" id="KW-1185">Reference proteome</keyword>
<keyword evidence="1" id="KW-0472">Membrane</keyword>
<keyword evidence="1" id="KW-0812">Transmembrane</keyword>
<keyword evidence="1" id="KW-1133">Transmembrane helix</keyword>
<sequence length="1695" mass="189211">MQFTLKLAFILAYLYEAFSQICRNKNVEYNQLTIVTNETFRLPLNDYFVGDGLLYSLDPQPSPFTKSDPFLGSGTISGNIISLTSSNYNNNPNIQNLVYYALVQNTADQQIQYSQISNGPSFTQLQTVQTGQTCYQINFIQNMILLTCSSTSSQCTNCLTYQFVNQNNSQSNQNPLIFDTINIQTGASVITQAVGQYIVTLVNQGGQSNVYAFQISQNNQYVLTQITLNSILSNTTDFVDQYTGISLQENGILFITTYNTGLQTLIFNATANQQTTLSVLGSPINPFNQGTQGVSAYSVDYSQSLFYLAIWGSQGIAAGILNAQINQNLATFQSAQVIPSTQSSSNYSNNQVYMNSRFIVFSNQNGISVYPSILNAINDWQLLYYLPQSVQFSAFDYYNNILVAISGQYTSNYQFNNPILTTTNLPVNSSLTQLTITAVTSAFGQKNYSRCNMTLYFTVISQTNQSIIEGFNQAYEKDTYVQSGPLFPLTLGSITTVNINKMLIGPAIIAGYPSTKQAFSNIDIQFSNVLSTPQINSPYRINSNLIVGQRILYSEIFYDASYLINGQTAENFKDTYLQLVQVSNYVVLFQCQGFEDQPCNQITNYPVYDIIVQQFALSISSENSLYYGFLWKRVYEDKTLSTGNFTICQATIGSISNCKNFSLSWNQVQDPINLTSNASIQQIGLISDNLYLLYTSNIETYNEDTGIQVTVQTNFSAVNIQDLFSWNSSISNLPASFQTYNNPNSLNIVGFTYNVPAYGNMIFLNTWNNPDQYQYYLTVLNYNGGYINGSNQQWILTEVGTHQFFTNNLASKVSYELTMEGLYFLVTSPNANLTINFYPRVDLLGSITQYKQFLISPIQLNTYQMTNIVQTAASARFLYVMAMISPNSTTYSIFVYKNTPSLYNALYYIITTDANDQIMNAPFSVTSAIQYDGILFKSRGNDGYRNSILLPEYEFIVKCNLNSNFQQQIEYSYVIFKASSQLISPKLPQTAQEYFSTFESVNLISFVKEKNTASNGNKISNLGFTILDPRDYFIGNIQSFLLTNGTNDTNFYYFNITPPVQRYPQTTSYQYPVTAVSAVMQISQYNQTNTTSTLQDQYWFTFVQTNRLVYVTPYVYYNPPQDFVGNSTIKISYPLIYKLPVLDIAPNSQSCPLIFVDPGSQGIVSVCGTKVVDKFAASFTLFNPINETILETKIILLNESFVILNTPNNPNITNGTYSLVSGTYLNIGVVVLQFQYNYNYGSKPPALVIFSFLYTSNLFSKIASYPNNPNIKFYQFIQPIQQVFQVPDINLGSQIEVTPFSISTQYFGGLNSTLAQNVQKQNAQIFGLLCVSETKQECLQPFNSSDPVQSVYIINVVPVGTGTNLQAVFQSSVNVSFESTNNLITFTTPSFQVSLLSILSDFTKNSIQQVVQAGSPILEFNSQISVVPFVAISQGTAFVFNMQFYLNNAQYIKSQYGCTLLGLSEQNRILKVSANSTSDMKYQVVMIVSNPTTSDTNQVTLLNYGYINNYCRLSPTLTPTAQNTTQSLQNIVTAIGATTYKSVEASPILVLMQPPPFINATPSSIPRTLISDNSVITLLDTSPSLAISAYPNYNIKGGVTLNSTSIYTNESEQLLNTSISAISIQTYVNNQPLSGEGGSSLFTFGISDTPIGNGNEVWFHNIWGQFIWGFVMFVIIVGVVGFLFYKSQPQPYDRL</sequence>